<accession>A0A2A5WCY8</accession>
<dbReference type="SUPFAM" id="SSF54593">
    <property type="entry name" value="Glyoxalase/Bleomycin resistance protein/Dihydroxybiphenyl dioxygenase"/>
    <property type="match status" value="1"/>
</dbReference>
<evidence type="ECO:0000313" key="1">
    <source>
        <dbReference type="EMBL" id="PDH34231.1"/>
    </source>
</evidence>
<comment type="caution">
    <text evidence="1">The sequence shown here is derived from an EMBL/GenBank/DDBJ whole genome shotgun (WGS) entry which is preliminary data.</text>
</comment>
<dbReference type="Proteomes" id="UP000219329">
    <property type="component" value="Unassembled WGS sequence"/>
</dbReference>
<evidence type="ECO:0008006" key="3">
    <source>
        <dbReference type="Google" id="ProtNLM"/>
    </source>
</evidence>
<proteinExistence type="predicted"/>
<dbReference type="Gene3D" id="3.10.180.10">
    <property type="entry name" value="2,3-Dihydroxybiphenyl 1,2-Dioxygenase, domain 1"/>
    <property type="match status" value="1"/>
</dbReference>
<name>A0A2A5WCY8_9GAMM</name>
<evidence type="ECO:0000313" key="2">
    <source>
        <dbReference type="Proteomes" id="UP000219329"/>
    </source>
</evidence>
<protein>
    <recommendedName>
        <fullName evidence="3">Glyoxalase-like domain-containing protein</fullName>
    </recommendedName>
</protein>
<dbReference type="EMBL" id="NTJZ01000004">
    <property type="protein sequence ID" value="PDH34231.1"/>
    <property type="molecule type" value="Genomic_DNA"/>
</dbReference>
<organism evidence="1 2">
    <name type="scientific">OM182 bacterium MED-G28</name>
    <dbReference type="NCBI Taxonomy" id="1986256"/>
    <lineage>
        <taxon>Bacteria</taxon>
        <taxon>Pseudomonadati</taxon>
        <taxon>Pseudomonadota</taxon>
        <taxon>Gammaproteobacteria</taxon>
        <taxon>OMG group</taxon>
        <taxon>OM182 clade</taxon>
    </lineage>
</organism>
<dbReference type="AlphaFoldDB" id="A0A2A5WCY8"/>
<sequence>MSIHLRQICLVAAELQPVVEQLTNVFDIKVCHRDPVVKQYGLENVLLPLGTDFLEVVAPIEENTAASRYLNRLGRNGGYMVILQADSKDTQTAIRSRALAARVRIAHEEERDGWSSCQLHPADMEAAFLDIEWDAQEDFTGCWHPAGGLNWQQFRQKNTTVKLVGAQLNCSNPLALARLWRDILGTGVEDAEREISLINGKLRFAECGSREYGNLAGITLGVKDKQRIISLAHDYGCVSNFMTGSNQEELEICGTKFTLVDL</sequence>
<gene>
    <name evidence="1" type="ORF">CNF02_05400</name>
</gene>
<reference evidence="1 2" key="1">
    <citation type="submission" date="2017-08" db="EMBL/GenBank/DDBJ databases">
        <title>Fine stratification of microbial communities through a metagenomic profile of the photic zone.</title>
        <authorList>
            <person name="Haro-Moreno J.M."/>
            <person name="Lopez-Perez M."/>
            <person name="De La Torre J."/>
            <person name="Picazo A."/>
            <person name="Camacho A."/>
            <person name="Rodriguez-Valera F."/>
        </authorList>
    </citation>
    <scope>NUCLEOTIDE SEQUENCE [LARGE SCALE GENOMIC DNA]</scope>
    <source>
        <strain evidence="1">MED-G28</strain>
    </source>
</reference>
<dbReference type="InterPro" id="IPR029068">
    <property type="entry name" value="Glyas_Bleomycin-R_OHBP_Dase"/>
</dbReference>